<dbReference type="Pfam" id="PF00664">
    <property type="entry name" value="ABC_membrane"/>
    <property type="match status" value="1"/>
</dbReference>
<dbReference type="PROSITE" id="PS50929">
    <property type="entry name" value="ABC_TM1F"/>
    <property type="match status" value="1"/>
</dbReference>
<evidence type="ECO:0000259" key="13">
    <source>
        <dbReference type="PROSITE" id="PS50929"/>
    </source>
</evidence>
<sequence length="675" mass="71989">MSIRSRSAQERTPKHAAQGPAVQDPSAGEAGASAGAAGVAAGGTGASADGAGASVADRVRGVRAEDILEYSAEERRHVRRRSWRLLRELAGPVKGQLALVMVLVIVSNAARAALPLIIAWAIDWGLPQVVGAVEAGQSPLPTVLLVGGAYVGAALLAGGLLGGYLWLTARASQQMLLNLRLRVFRHTQRLSLSFHEKYTSGRVISRQTSDLETLRELLDQGVASLVSGTVFMVFTAVSILILDPIGFLILCIAFVPVLVLVRWYQKASEDVYRRSRVSSAKSIVHFVETMTGMRAVQAFRRQRANDATYTRLATDYRNDMVESLNYFGILQTALVAIGNMTVVAMLIVGGFRVLDGQLAVGVLVALLLAGRRVFQPMEMLAMFYSSLQSATAALEKVSGLLEEEPTVVEAAEPALLPGAAKAGEGVASGRIEFSDAVFGYGPEKTVLSRFDLTVPAGQTVAVVGQTGAGKSTLVKLIARFYDLSSGSLTLDGVELSQLSQQDLRRNVVMVTQEAFLFSGSIAENIALGRPDASLEEIQAAARAVGAHEFILELPEGYDTDVSKRGGRLSAGQRQLVSFARAFLADPAVLILDEATSSLDLPSERLVQQGLERLLGNRTALIIAHRLSTVDIADRVLVVHDGQIVEDGTPAELIAAGGRFAALHQAWEDSLVSEED</sequence>
<dbReference type="InterPro" id="IPR003593">
    <property type="entry name" value="AAA+_ATPase"/>
</dbReference>
<dbReference type="GO" id="GO:0005886">
    <property type="term" value="C:plasma membrane"/>
    <property type="evidence" value="ECO:0007669"/>
    <property type="project" value="UniProtKB-SubCell"/>
</dbReference>
<feature type="transmembrane region" description="Helical" evidence="11">
    <location>
        <begin position="142"/>
        <end position="167"/>
    </location>
</feature>
<dbReference type="InterPro" id="IPR003439">
    <property type="entry name" value="ABC_transporter-like_ATP-bd"/>
</dbReference>
<dbReference type="Pfam" id="PF00005">
    <property type="entry name" value="ABC_tran"/>
    <property type="match status" value="1"/>
</dbReference>
<keyword evidence="6" id="KW-0067">ATP-binding</keyword>
<evidence type="ECO:0000256" key="4">
    <source>
        <dbReference type="ARBA" id="ARBA00022692"/>
    </source>
</evidence>
<dbReference type="RefSeq" id="WP_083315397.1">
    <property type="nucleotide sequence ID" value="NZ_FUKP01000066.1"/>
</dbReference>
<keyword evidence="8 11" id="KW-0472">Membrane</keyword>
<evidence type="ECO:0000256" key="2">
    <source>
        <dbReference type="ARBA" id="ARBA00022448"/>
    </source>
</evidence>
<evidence type="ECO:0000256" key="1">
    <source>
        <dbReference type="ARBA" id="ARBA00004651"/>
    </source>
</evidence>
<dbReference type="Gene3D" id="3.40.50.300">
    <property type="entry name" value="P-loop containing nucleotide triphosphate hydrolases"/>
    <property type="match status" value="1"/>
</dbReference>
<feature type="transmembrane region" description="Helical" evidence="11">
    <location>
        <begin position="247"/>
        <end position="264"/>
    </location>
</feature>
<dbReference type="FunFam" id="3.40.50.300:FF:000299">
    <property type="entry name" value="ABC transporter ATP-binding protein/permease"/>
    <property type="match status" value="1"/>
</dbReference>
<dbReference type="PANTHER" id="PTHR43394:SF1">
    <property type="entry name" value="ATP-BINDING CASSETTE SUB-FAMILY B MEMBER 10, MITOCHONDRIAL"/>
    <property type="match status" value="1"/>
</dbReference>
<dbReference type="InterPro" id="IPR027417">
    <property type="entry name" value="P-loop_NTPase"/>
</dbReference>
<dbReference type="GO" id="GO:0015421">
    <property type="term" value="F:ABC-type oligopeptide transporter activity"/>
    <property type="evidence" value="ECO:0007669"/>
    <property type="project" value="TreeGrafter"/>
</dbReference>
<evidence type="ECO:0000259" key="12">
    <source>
        <dbReference type="PROSITE" id="PS50893"/>
    </source>
</evidence>
<protein>
    <submittedName>
        <fullName evidence="14">Putative ABC iron siderophore transporter, fused permease and ATPase domains</fullName>
    </submittedName>
</protein>
<dbReference type="PROSITE" id="PS50893">
    <property type="entry name" value="ABC_TRANSPORTER_2"/>
    <property type="match status" value="1"/>
</dbReference>
<keyword evidence="2" id="KW-0813">Transport</keyword>
<dbReference type="InterPro" id="IPR036640">
    <property type="entry name" value="ABC1_TM_sf"/>
</dbReference>
<keyword evidence="3" id="KW-1003">Cell membrane</keyword>
<comment type="similarity">
    <text evidence="9">Belongs to the ABC transporter superfamily. Lipid exporter (TC 3.A.1.106) family.</text>
</comment>
<evidence type="ECO:0000313" key="14">
    <source>
        <dbReference type="EMBL" id="SJN34070.1"/>
    </source>
</evidence>
<feature type="region of interest" description="Disordered" evidence="10">
    <location>
        <begin position="1"/>
        <end position="51"/>
    </location>
</feature>
<gene>
    <name evidence="14" type="ORF">FM125_09870</name>
</gene>
<reference evidence="14 15" key="1">
    <citation type="submission" date="2017-02" db="EMBL/GenBank/DDBJ databases">
        <authorList>
            <person name="Peterson S.W."/>
        </authorList>
    </citation>
    <scope>NUCLEOTIDE SEQUENCE [LARGE SCALE GENOMIC DNA]</scope>
    <source>
        <strain evidence="14 15">2B3F</strain>
    </source>
</reference>
<dbReference type="InterPro" id="IPR017871">
    <property type="entry name" value="ABC_transporter-like_CS"/>
</dbReference>
<dbReference type="Gene3D" id="1.20.1560.10">
    <property type="entry name" value="ABC transporter type 1, transmembrane domain"/>
    <property type="match status" value="1"/>
</dbReference>
<feature type="transmembrane region" description="Helical" evidence="11">
    <location>
        <begin position="222"/>
        <end position="241"/>
    </location>
</feature>
<dbReference type="InterPro" id="IPR039421">
    <property type="entry name" value="Type_1_exporter"/>
</dbReference>
<accession>A0A1R4JPU6</accession>
<keyword evidence="4 11" id="KW-0812">Transmembrane</keyword>
<evidence type="ECO:0000256" key="6">
    <source>
        <dbReference type="ARBA" id="ARBA00022840"/>
    </source>
</evidence>
<evidence type="ECO:0000256" key="5">
    <source>
        <dbReference type="ARBA" id="ARBA00022741"/>
    </source>
</evidence>
<proteinExistence type="inferred from homology"/>
<keyword evidence="7 11" id="KW-1133">Transmembrane helix</keyword>
<evidence type="ECO:0000256" key="10">
    <source>
        <dbReference type="SAM" id="MobiDB-lite"/>
    </source>
</evidence>
<dbReference type="GO" id="GO:0016887">
    <property type="term" value="F:ATP hydrolysis activity"/>
    <property type="evidence" value="ECO:0007669"/>
    <property type="project" value="InterPro"/>
</dbReference>
<dbReference type="SUPFAM" id="SSF90123">
    <property type="entry name" value="ABC transporter transmembrane region"/>
    <property type="match status" value="1"/>
</dbReference>
<keyword evidence="5" id="KW-0547">Nucleotide-binding</keyword>
<dbReference type="InterPro" id="IPR011527">
    <property type="entry name" value="ABC1_TM_dom"/>
</dbReference>
<feature type="transmembrane region" description="Helical" evidence="11">
    <location>
        <begin position="326"/>
        <end position="351"/>
    </location>
</feature>
<evidence type="ECO:0000256" key="7">
    <source>
        <dbReference type="ARBA" id="ARBA00022989"/>
    </source>
</evidence>
<name>A0A1R4JPU6_9MICC</name>
<dbReference type="AlphaFoldDB" id="A0A1R4JPU6"/>
<evidence type="ECO:0000256" key="3">
    <source>
        <dbReference type="ARBA" id="ARBA00022475"/>
    </source>
</evidence>
<dbReference type="SMART" id="SM00382">
    <property type="entry name" value="AAA"/>
    <property type="match status" value="1"/>
</dbReference>
<dbReference type="Proteomes" id="UP000196230">
    <property type="component" value="Unassembled WGS sequence"/>
</dbReference>
<dbReference type="PROSITE" id="PS00211">
    <property type="entry name" value="ABC_TRANSPORTER_1"/>
    <property type="match status" value="1"/>
</dbReference>
<dbReference type="EMBL" id="FUKP01000066">
    <property type="protein sequence ID" value="SJN34070.1"/>
    <property type="molecule type" value="Genomic_DNA"/>
</dbReference>
<organism evidence="14 15">
    <name type="scientific">Micrococcus lylae</name>
    <dbReference type="NCBI Taxonomy" id="1273"/>
    <lineage>
        <taxon>Bacteria</taxon>
        <taxon>Bacillati</taxon>
        <taxon>Actinomycetota</taxon>
        <taxon>Actinomycetes</taxon>
        <taxon>Micrococcales</taxon>
        <taxon>Micrococcaceae</taxon>
        <taxon>Micrococcus</taxon>
    </lineage>
</organism>
<evidence type="ECO:0000256" key="8">
    <source>
        <dbReference type="ARBA" id="ARBA00023136"/>
    </source>
</evidence>
<feature type="transmembrane region" description="Helical" evidence="11">
    <location>
        <begin position="97"/>
        <end position="122"/>
    </location>
</feature>
<dbReference type="PANTHER" id="PTHR43394">
    <property type="entry name" value="ATP-DEPENDENT PERMEASE MDL1, MITOCHONDRIAL"/>
    <property type="match status" value="1"/>
</dbReference>
<feature type="domain" description="ABC transporter" evidence="12">
    <location>
        <begin position="431"/>
        <end position="665"/>
    </location>
</feature>
<evidence type="ECO:0000256" key="9">
    <source>
        <dbReference type="ARBA" id="ARBA00061644"/>
    </source>
</evidence>
<evidence type="ECO:0000313" key="15">
    <source>
        <dbReference type="Proteomes" id="UP000196230"/>
    </source>
</evidence>
<feature type="domain" description="ABC transmembrane type-1" evidence="13">
    <location>
        <begin position="98"/>
        <end position="389"/>
    </location>
</feature>
<dbReference type="SUPFAM" id="SSF52540">
    <property type="entry name" value="P-loop containing nucleoside triphosphate hydrolases"/>
    <property type="match status" value="1"/>
</dbReference>
<dbReference type="CDD" id="cd18546">
    <property type="entry name" value="ABC_6TM_Rv0194_D2_like"/>
    <property type="match status" value="1"/>
</dbReference>
<comment type="subcellular location">
    <subcellularLocation>
        <location evidence="1">Cell membrane</location>
        <topology evidence="1">Multi-pass membrane protein</topology>
    </subcellularLocation>
</comment>
<dbReference type="GO" id="GO:0005524">
    <property type="term" value="F:ATP binding"/>
    <property type="evidence" value="ECO:0007669"/>
    <property type="project" value="UniProtKB-KW"/>
</dbReference>
<evidence type="ECO:0000256" key="11">
    <source>
        <dbReference type="SAM" id="Phobius"/>
    </source>
</evidence>
<feature type="compositionally biased region" description="Low complexity" evidence="10">
    <location>
        <begin position="26"/>
        <end position="39"/>
    </location>
</feature>